<feature type="signal peptide" evidence="2">
    <location>
        <begin position="1"/>
        <end position="32"/>
    </location>
</feature>
<keyword evidence="2" id="KW-0732">Signal</keyword>
<organism evidence="4 5">
    <name type="scientific">Pseudofrankia asymbiotica</name>
    <dbReference type="NCBI Taxonomy" id="1834516"/>
    <lineage>
        <taxon>Bacteria</taxon>
        <taxon>Bacillati</taxon>
        <taxon>Actinomycetota</taxon>
        <taxon>Actinomycetes</taxon>
        <taxon>Frankiales</taxon>
        <taxon>Frankiaceae</taxon>
        <taxon>Pseudofrankia</taxon>
    </lineage>
</organism>
<dbReference type="GO" id="GO:0010181">
    <property type="term" value="F:FMN binding"/>
    <property type="evidence" value="ECO:0007669"/>
    <property type="project" value="InterPro"/>
</dbReference>
<dbReference type="Gene3D" id="3.90.1010.20">
    <property type="match status" value="1"/>
</dbReference>
<dbReference type="Pfam" id="PF04205">
    <property type="entry name" value="FMN_bind"/>
    <property type="match status" value="1"/>
</dbReference>
<comment type="caution">
    <text evidence="4">The sequence shown here is derived from an EMBL/GenBank/DDBJ whole genome shotgun (WGS) entry which is preliminary data.</text>
</comment>
<dbReference type="InterPro" id="IPR007329">
    <property type="entry name" value="FMN-bd"/>
</dbReference>
<evidence type="ECO:0000259" key="3">
    <source>
        <dbReference type="SMART" id="SM00900"/>
    </source>
</evidence>
<protein>
    <submittedName>
        <fullName evidence="4">FMN-binding protein</fullName>
    </submittedName>
</protein>
<dbReference type="Proteomes" id="UP000188929">
    <property type="component" value="Unassembled WGS sequence"/>
</dbReference>
<dbReference type="EMBL" id="MOMC01000037">
    <property type="protein sequence ID" value="ONH28860.1"/>
    <property type="molecule type" value="Genomic_DNA"/>
</dbReference>
<keyword evidence="5" id="KW-1185">Reference proteome</keyword>
<dbReference type="STRING" id="1834516.BL253_18705"/>
<dbReference type="GO" id="GO:0016020">
    <property type="term" value="C:membrane"/>
    <property type="evidence" value="ECO:0007669"/>
    <property type="project" value="InterPro"/>
</dbReference>
<evidence type="ECO:0000256" key="1">
    <source>
        <dbReference type="SAM" id="MobiDB-lite"/>
    </source>
</evidence>
<name>A0A1V2I9B8_9ACTN</name>
<dbReference type="SMART" id="SM00900">
    <property type="entry name" value="FMN_bind"/>
    <property type="match status" value="1"/>
</dbReference>
<sequence length="191" mass="18790">MNLNAGKAYRARLGLAGLLGTVVVVVAGKATAGPDGQAVAAVSMPGATAGADQPTASEGPSTTAAATTPAPTSSASPTPVAGSGASSGSSGSASPPLSTGTRTVIGDVEDARYGPVQVKLVITGTTITDVIALQLPNQERRDVEINDQAVPILRQEVLTAQSAQIDTVSGASFTSSGYAWSVQSAIDKAGL</sequence>
<dbReference type="OrthoDB" id="8099475at2"/>
<evidence type="ECO:0000313" key="4">
    <source>
        <dbReference type="EMBL" id="ONH28860.1"/>
    </source>
</evidence>
<feature type="region of interest" description="Disordered" evidence="1">
    <location>
        <begin position="47"/>
        <end position="102"/>
    </location>
</feature>
<feature type="compositionally biased region" description="Low complexity" evidence="1">
    <location>
        <begin position="54"/>
        <end position="101"/>
    </location>
</feature>
<gene>
    <name evidence="4" type="ORF">BL253_18705</name>
</gene>
<evidence type="ECO:0000313" key="5">
    <source>
        <dbReference type="Proteomes" id="UP000188929"/>
    </source>
</evidence>
<feature type="chain" id="PRO_5013387617" evidence="2">
    <location>
        <begin position="33"/>
        <end position="191"/>
    </location>
</feature>
<feature type="domain" description="FMN-binding" evidence="3">
    <location>
        <begin position="112"/>
        <end position="189"/>
    </location>
</feature>
<proteinExistence type="predicted"/>
<evidence type="ECO:0000256" key="2">
    <source>
        <dbReference type="SAM" id="SignalP"/>
    </source>
</evidence>
<accession>A0A1V2I9B8</accession>
<dbReference type="AlphaFoldDB" id="A0A1V2I9B8"/>
<reference evidence="5" key="1">
    <citation type="submission" date="2016-10" db="EMBL/GenBank/DDBJ databases">
        <title>Frankia sp. NRRL B-16386 Genome sequencing.</title>
        <authorList>
            <person name="Ghodhbane-Gtari F."/>
            <person name="Swanson E."/>
            <person name="Gueddou A."/>
            <person name="Hezbri K."/>
            <person name="Ktari K."/>
            <person name="Nouioui I."/>
            <person name="Morris K."/>
            <person name="Simpson S."/>
            <person name="Abebe-Akele F."/>
            <person name="Thomas K."/>
            <person name="Gtari M."/>
            <person name="Tisa L.S."/>
        </authorList>
    </citation>
    <scope>NUCLEOTIDE SEQUENCE [LARGE SCALE GENOMIC DNA]</scope>
    <source>
        <strain evidence="5">NRRL B-16386</strain>
    </source>
</reference>